<evidence type="ECO:0000313" key="4">
    <source>
        <dbReference type="Proteomes" id="UP001589670"/>
    </source>
</evidence>
<sequence>MRILFIVCIFLATSLISLSAIAESSTRDEAAKQEQKTASDDDSSRETDNKGEVINVGNFRTTPVPLEKRPGEAPLYPGPIYTSDNHKERAQ</sequence>
<keyword evidence="4" id="KW-1185">Reference proteome</keyword>
<feature type="chain" id="PRO_5047026968" evidence="2">
    <location>
        <begin position="23"/>
        <end position="91"/>
    </location>
</feature>
<dbReference type="RefSeq" id="WP_377071267.1">
    <property type="nucleotide sequence ID" value="NZ_JBHMEC010000038.1"/>
</dbReference>
<feature type="compositionally biased region" description="Basic and acidic residues" evidence="1">
    <location>
        <begin position="25"/>
        <end position="51"/>
    </location>
</feature>
<evidence type="ECO:0000256" key="1">
    <source>
        <dbReference type="SAM" id="MobiDB-lite"/>
    </source>
</evidence>
<evidence type="ECO:0000313" key="3">
    <source>
        <dbReference type="EMBL" id="MFB9151637.1"/>
    </source>
</evidence>
<evidence type="ECO:0000256" key="2">
    <source>
        <dbReference type="SAM" id="SignalP"/>
    </source>
</evidence>
<dbReference type="Proteomes" id="UP001589670">
    <property type="component" value="Unassembled WGS sequence"/>
</dbReference>
<proteinExistence type="predicted"/>
<protein>
    <submittedName>
        <fullName evidence="3">Uncharacterized protein</fullName>
    </submittedName>
</protein>
<feature type="region of interest" description="Disordered" evidence="1">
    <location>
        <begin position="23"/>
        <end position="91"/>
    </location>
</feature>
<comment type="caution">
    <text evidence="3">The sequence shown here is derived from an EMBL/GenBank/DDBJ whole genome shotgun (WGS) entry which is preliminary data.</text>
</comment>
<gene>
    <name evidence="3" type="ORF">ACFFU4_17955</name>
</gene>
<accession>A0ABV5I4L9</accession>
<organism evidence="3 4">
    <name type="scientific">Roseovarius ramblicola</name>
    <dbReference type="NCBI Taxonomy" id="2022336"/>
    <lineage>
        <taxon>Bacteria</taxon>
        <taxon>Pseudomonadati</taxon>
        <taxon>Pseudomonadota</taxon>
        <taxon>Alphaproteobacteria</taxon>
        <taxon>Rhodobacterales</taxon>
        <taxon>Roseobacteraceae</taxon>
        <taxon>Roseovarius</taxon>
    </lineage>
</organism>
<feature type="signal peptide" evidence="2">
    <location>
        <begin position="1"/>
        <end position="22"/>
    </location>
</feature>
<name>A0ABV5I4L9_9RHOB</name>
<dbReference type="EMBL" id="JBHMEC010000038">
    <property type="protein sequence ID" value="MFB9151637.1"/>
    <property type="molecule type" value="Genomic_DNA"/>
</dbReference>
<reference evidence="3 4" key="1">
    <citation type="submission" date="2024-09" db="EMBL/GenBank/DDBJ databases">
        <authorList>
            <person name="Sun Q."/>
            <person name="Mori K."/>
        </authorList>
    </citation>
    <scope>NUCLEOTIDE SEQUENCE [LARGE SCALE GENOMIC DNA]</scope>
    <source>
        <strain evidence="3 4">CECT 9424</strain>
    </source>
</reference>
<keyword evidence="2" id="KW-0732">Signal</keyword>